<proteinExistence type="predicted"/>
<dbReference type="EMBL" id="FMJC01000002">
    <property type="protein sequence ID" value="SCM73240.1"/>
    <property type="molecule type" value="Genomic_DNA"/>
</dbReference>
<organism evidence="1">
    <name type="scientific">uncultured Desulfovibrio sp</name>
    <dbReference type="NCBI Taxonomy" id="167968"/>
    <lineage>
        <taxon>Bacteria</taxon>
        <taxon>Pseudomonadati</taxon>
        <taxon>Thermodesulfobacteriota</taxon>
        <taxon>Desulfovibrionia</taxon>
        <taxon>Desulfovibrionales</taxon>
        <taxon>Desulfovibrionaceae</taxon>
        <taxon>Desulfovibrio</taxon>
        <taxon>environmental samples</taxon>
    </lineage>
</organism>
<dbReference type="AlphaFoldDB" id="A0A212L6U1"/>
<protein>
    <submittedName>
        <fullName evidence="1">Uncharacterized protein</fullName>
    </submittedName>
</protein>
<name>A0A212L6U1_9BACT</name>
<gene>
    <name evidence="1" type="ORF">KL86DES1_21166</name>
</gene>
<dbReference type="RefSeq" id="WP_179980591.1">
    <property type="nucleotide sequence ID" value="NZ_LT608333.1"/>
</dbReference>
<evidence type="ECO:0000313" key="1">
    <source>
        <dbReference type="EMBL" id="SCM73240.1"/>
    </source>
</evidence>
<sequence>MEVERCHQARNLALHLAANAGNIFEEYPAMGFSPKIRCTDNTQRVTPER</sequence>
<reference evidence="1" key="1">
    <citation type="submission" date="2016-08" db="EMBL/GenBank/DDBJ databases">
        <authorList>
            <person name="Seilhamer J.J."/>
        </authorList>
    </citation>
    <scope>NUCLEOTIDE SEQUENCE</scope>
    <source>
        <strain evidence="1">86-1</strain>
    </source>
</reference>
<accession>A0A212L6U1</accession>